<gene>
    <name evidence="2" type="ORF">BN977_04246</name>
</gene>
<accession>W9AV68</accession>
<evidence type="ECO:0000313" key="2">
    <source>
        <dbReference type="EMBL" id="CDO09423.1"/>
    </source>
</evidence>
<dbReference type="PROSITE" id="PS50075">
    <property type="entry name" value="CARRIER"/>
    <property type="match status" value="1"/>
</dbReference>
<dbReference type="Pfam" id="PF00550">
    <property type="entry name" value="PP-binding"/>
    <property type="match status" value="1"/>
</dbReference>
<dbReference type="InterPro" id="IPR036736">
    <property type="entry name" value="ACP-like_sf"/>
</dbReference>
<dbReference type="RefSeq" id="WP_051561761.1">
    <property type="nucleotide sequence ID" value="NZ_CCBB010000003.1"/>
</dbReference>
<evidence type="ECO:0000259" key="1">
    <source>
        <dbReference type="PROSITE" id="PS50075"/>
    </source>
</evidence>
<organism evidence="2 3">
    <name type="scientific">Mycolicibacterium cosmeticum</name>
    <dbReference type="NCBI Taxonomy" id="258533"/>
    <lineage>
        <taxon>Bacteria</taxon>
        <taxon>Bacillati</taxon>
        <taxon>Actinomycetota</taxon>
        <taxon>Actinomycetes</taxon>
        <taxon>Mycobacteriales</taxon>
        <taxon>Mycobacteriaceae</taxon>
        <taxon>Mycolicibacterium</taxon>
    </lineage>
</organism>
<dbReference type="EMBL" id="CCBB010000003">
    <property type="protein sequence ID" value="CDO09423.1"/>
    <property type="molecule type" value="Genomic_DNA"/>
</dbReference>
<dbReference type="STRING" id="258533.BN977_04246"/>
<proteinExistence type="predicted"/>
<sequence>MTNLQRDVLTLVAAMAPDTAGQPELHSALVTDLGYSSLRLLELAIAVERAFALPPLPQEALATVTTVADLVEVVRTQKDPS</sequence>
<dbReference type="InterPro" id="IPR009081">
    <property type="entry name" value="PP-bd_ACP"/>
</dbReference>
<reference evidence="2" key="2">
    <citation type="submission" date="2014-03" db="EMBL/GenBank/DDBJ databases">
        <authorList>
            <person name="Urmite Genomes"/>
        </authorList>
    </citation>
    <scope>NUCLEOTIDE SEQUENCE</scope>
    <source>
        <strain evidence="2">DSM 44829</strain>
    </source>
</reference>
<dbReference type="SUPFAM" id="SSF47336">
    <property type="entry name" value="ACP-like"/>
    <property type="match status" value="1"/>
</dbReference>
<feature type="domain" description="Carrier" evidence="1">
    <location>
        <begin position="1"/>
        <end position="78"/>
    </location>
</feature>
<dbReference type="eggNOG" id="ENOG5031VSJ">
    <property type="taxonomic scope" value="Bacteria"/>
</dbReference>
<protein>
    <submittedName>
        <fullName evidence="2">Acyl carrier protein</fullName>
    </submittedName>
</protein>
<dbReference type="AlphaFoldDB" id="W9AV68"/>
<name>W9AV68_MYCCO</name>
<dbReference type="Proteomes" id="UP000028870">
    <property type="component" value="Unassembled WGS sequence"/>
</dbReference>
<comment type="caution">
    <text evidence="2">The sequence shown here is derived from an EMBL/GenBank/DDBJ whole genome shotgun (WGS) entry which is preliminary data.</text>
</comment>
<reference evidence="2" key="1">
    <citation type="submission" date="2014-03" db="EMBL/GenBank/DDBJ databases">
        <title>Draft Genome Sequence of Mycobacterium cosmeticum DSM 44829.</title>
        <authorList>
            <person name="Croce O."/>
            <person name="Robert C."/>
            <person name="Raoult D."/>
            <person name="Drancourt M."/>
        </authorList>
    </citation>
    <scope>NUCLEOTIDE SEQUENCE [LARGE SCALE GENOMIC DNA]</scope>
    <source>
        <strain evidence="2">DSM 44829</strain>
    </source>
</reference>
<evidence type="ECO:0000313" key="3">
    <source>
        <dbReference type="Proteomes" id="UP000028870"/>
    </source>
</evidence>
<dbReference type="Gene3D" id="1.10.1200.10">
    <property type="entry name" value="ACP-like"/>
    <property type="match status" value="1"/>
</dbReference>
<keyword evidence="3" id="KW-1185">Reference proteome</keyword>